<dbReference type="PANTHER" id="PTHR47683:SF2">
    <property type="entry name" value="RNA-BINDING S4 DOMAIN-CONTAINING PROTEIN"/>
    <property type="match status" value="1"/>
</dbReference>
<dbReference type="InterPro" id="IPR020103">
    <property type="entry name" value="PsdUridine_synth_cat_dom_sf"/>
</dbReference>
<evidence type="ECO:0000259" key="8">
    <source>
        <dbReference type="SMART" id="SM00363"/>
    </source>
</evidence>
<keyword evidence="10" id="KW-1185">Reference proteome</keyword>
<comment type="caution">
    <text evidence="9">The sequence shown here is derived from an EMBL/GenBank/DDBJ whole genome shotgun (WGS) entry which is preliminary data.</text>
</comment>
<comment type="similarity">
    <text evidence="2 7">Belongs to the pseudouridine synthase RsuA family.</text>
</comment>
<dbReference type="EC" id="5.4.99.-" evidence="7"/>
<keyword evidence="6" id="KW-0694">RNA-binding</keyword>
<dbReference type="InterPro" id="IPR002942">
    <property type="entry name" value="S4_RNA-bd"/>
</dbReference>
<organism evidence="9 10">
    <name type="scientific">Candidatus Phycosocius bacilliformis</name>
    <dbReference type="NCBI Taxonomy" id="1445552"/>
    <lineage>
        <taxon>Bacteria</taxon>
        <taxon>Pseudomonadati</taxon>
        <taxon>Pseudomonadota</taxon>
        <taxon>Alphaproteobacteria</taxon>
        <taxon>Caulobacterales</taxon>
        <taxon>Caulobacterales incertae sedis</taxon>
        <taxon>Candidatus Phycosocius</taxon>
    </lineage>
</organism>
<dbReference type="NCBIfam" id="TIGR00093">
    <property type="entry name" value="pseudouridine synthase"/>
    <property type="match status" value="1"/>
</dbReference>
<dbReference type="EMBL" id="BFBR01000003">
    <property type="protein sequence ID" value="GBF57740.1"/>
    <property type="molecule type" value="Genomic_DNA"/>
</dbReference>
<dbReference type="CDD" id="cd00165">
    <property type="entry name" value="S4"/>
    <property type="match status" value="1"/>
</dbReference>
<evidence type="ECO:0000256" key="1">
    <source>
        <dbReference type="ARBA" id="ARBA00000073"/>
    </source>
</evidence>
<reference evidence="9 10" key="1">
    <citation type="journal article" date="2018" name="Genome Announc.">
        <title>Draft Genome Sequence of "Candidatus Phycosocius bacilliformis," an Alphaproteobacterial Ectosymbiont of the Hydrocarbon-Producing Green Alga Botryococcus braunii.</title>
        <authorList>
            <person name="Tanabe Y."/>
            <person name="Yamaguchi H."/>
            <person name="Watanabe M.M."/>
        </authorList>
    </citation>
    <scope>NUCLEOTIDE SEQUENCE [LARGE SCALE GENOMIC DNA]</scope>
    <source>
        <strain evidence="9 10">BOTRYCO-2</strain>
    </source>
</reference>
<dbReference type="InterPro" id="IPR020094">
    <property type="entry name" value="TruA/RsuA/RluB/E/F_N"/>
</dbReference>
<name>A0A2P2E9J2_9PROT</name>
<dbReference type="Proteomes" id="UP000245086">
    <property type="component" value="Unassembled WGS sequence"/>
</dbReference>
<accession>A0A2P2E9J2</accession>
<dbReference type="SMART" id="SM00363">
    <property type="entry name" value="S4"/>
    <property type="match status" value="1"/>
</dbReference>
<dbReference type="OrthoDB" id="9807213at2"/>
<gene>
    <name evidence="9" type="primary">rluF</name>
    <name evidence="9" type="ORF">PbB2_01409</name>
</gene>
<dbReference type="Gene3D" id="3.10.290.10">
    <property type="entry name" value="RNA-binding S4 domain"/>
    <property type="match status" value="1"/>
</dbReference>
<dbReference type="InterPro" id="IPR000748">
    <property type="entry name" value="PsdUridine_synth_RsuA/RluB/E/F"/>
</dbReference>
<evidence type="ECO:0000256" key="7">
    <source>
        <dbReference type="RuleBase" id="RU003887"/>
    </source>
</evidence>
<dbReference type="Pfam" id="PF00849">
    <property type="entry name" value="PseudoU_synth_2"/>
    <property type="match status" value="1"/>
</dbReference>
<dbReference type="AlphaFoldDB" id="A0A2P2E9J2"/>
<proteinExistence type="inferred from homology"/>
<dbReference type="GO" id="GO:0160138">
    <property type="term" value="F:23S rRNA pseudouridine(2604) synthase activity"/>
    <property type="evidence" value="ECO:0007669"/>
    <property type="project" value="UniProtKB-EC"/>
</dbReference>
<evidence type="ECO:0000256" key="2">
    <source>
        <dbReference type="ARBA" id="ARBA00008348"/>
    </source>
</evidence>
<dbReference type="InterPro" id="IPR042092">
    <property type="entry name" value="PsdUridine_s_RsuA/RluB/E/F_cat"/>
</dbReference>
<keyword evidence="3 7" id="KW-0413">Isomerase</keyword>
<evidence type="ECO:0000256" key="6">
    <source>
        <dbReference type="PROSITE-ProRule" id="PRU00182"/>
    </source>
</evidence>
<dbReference type="InterPro" id="IPR050343">
    <property type="entry name" value="RsuA_PseudoU_synthase"/>
</dbReference>
<dbReference type="GO" id="GO:0003723">
    <property type="term" value="F:RNA binding"/>
    <property type="evidence" value="ECO:0007669"/>
    <property type="project" value="UniProtKB-KW"/>
</dbReference>
<dbReference type="InterPro" id="IPR036986">
    <property type="entry name" value="S4_RNA-bd_sf"/>
</dbReference>
<comment type="catalytic activity">
    <reaction evidence="1">
        <text>a uridine in RNA = a pseudouridine in RNA</text>
        <dbReference type="Rhea" id="RHEA:48348"/>
        <dbReference type="Rhea" id="RHEA-COMP:12068"/>
        <dbReference type="Rhea" id="RHEA-COMP:12069"/>
        <dbReference type="ChEBI" id="CHEBI:65314"/>
        <dbReference type="ChEBI" id="CHEBI:65315"/>
    </reaction>
</comment>
<dbReference type="Pfam" id="PF01479">
    <property type="entry name" value="S4"/>
    <property type="match status" value="1"/>
</dbReference>
<dbReference type="InterPro" id="IPR018496">
    <property type="entry name" value="PsdUridine_synth_RsuA/RluB_CS"/>
</dbReference>
<dbReference type="Gene3D" id="3.30.70.580">
    <property type="entry name" value="Pseudouridine synthase I, catalytic domain, N-terminal subdomain"/>
    <property type="match status" value="1"/>
</dbReference>
<dbReference type="PANTHER" id="PTHR47683">
    <property type="entry name" value="PSEUDOURIDINE SYNTHASE FAMILY PROTEIN-RELATED"/>
    <property type="match status" value="1"/>
</dbReference>
<evidence type="ECO:0000313" key="10">
    <source>
        <dbReference type="Proteomes" id="UP000245086"/>
    </source>
</evidence>
<evidence type="ECO:0000256" key="4">
    <source>
        <dbReference type="ARBA" id="ARBA00036390"/>
    </source>
</evidence>
<dbReference type="SUPFAM" id="SSF55120">
    <property type="entry name" value="Pseudouridine synthase"/>
    <property type="match status" value="1"/>
</dbReference>
<evidence type="ECO:0000313" key="9">
    <source>
        <dbReference type="EMBL" id="GBF57740.1"/>
    </source>
</evidence>
<dbReference type="InterPro" id="IPR006145">
    <property type="entry name" value="PsdUridine_synth_RsuA/RluA"/>
</dbReference>
<dbReference type="RefSeq" id="WP_108984603.1">
    <property type="nucleotide sequence ID" value="NZ_BFBR01000003.1"/>
</dbReference>
<sequence>MSWSKTYTGDEPVRVNKWMGQTGVCSRREAEALIAEGLVSIDGETVGDVGRKILPGQTLSIAEAGKSQLDSRFTVIINKPPGIVSAHPEPGQVPAIRLLTREALVGGSDIIPDDTMSLAPVGRLDMESRGLLVLSDDGVLAKALIGPQSGIEKEYLVAIEGIITDWALEKLRHGLVLDGRELKPAIVDVIGRYRLRFVLQEGRNRQIRRMCEAVGLYVVDLLRIRIGSLHLGDLPEGKWRVMTSAERAGLIAGKSSLD</sequence>
<dbReference type="Gene3D" id="3.30.70.1560">
    <property type="entry name" value="Alpha-L RNA-binding motif"/>
    <property type="match status" value="1"/>
</dbReference>
<evidence type="ECO:0000256" key="3">
    <source>
        <dbReference type="ARBA" id="ARBA00023235"/>
    </source>
</evidence>
<dbReference type="PROSITE" id="PS50889">
    <property type="entry name" value="S4"/>
    <property type="match status" value="1"/>
</dbReference>
<dbReference type="PROSITE" id="PS01149">
    <property type="entry name" value="PSI_RSU"/>
    <property type="match status" value="1"/>
</dbReference>
<evidence type="ECO:0000256" key="5">
    <source>
        <dbReference type="ARBA" id="ARBA00036535"/>
    </source>
</evidence>
<protein>
    <recommendedName>
        <fullName evidence="7">Pseudouridine synthase</fullName>
        <ecNumber evidence="7">5.4.99.-</ecNumber>
    </recommendedName>
</protein>
<feature type="domain" description="RNA-binding S4" evidence="8">
    <location>
        <begin position="13"/>
        <end position="70"/>
    </location>
</feature>
<comment type="catalytic activity">
    <reaction evidence="4">
        <text>uridine(35) in tRNA(Tyr) = pseudouridine(35) in tRNA(Tyr)</text>
        <dbReference type="Rhea" id="RHEA:60556"/>
        <dbReference type="Rhea" id="RHEA-COMP:15607"/>
        <dbReference type="Rhea" id="RHEA-COMP:15608"/>
        <dbReference type="ChEBI" id="CHEBI:65314"/>
        <dbReference type="ChEBI" id="CHEBI:65315"/>
    </reaction>
</comment>
<dbReference type="GO" id="GO:0000455">
    <property type="term" value="P:enzyme-directed rRNA pseudouridine synthesis"/>
    <property type="evidence" value="ECO:0007669"/>
    <property type="project" value="UniProtKB-ARBA"/>
</dbReference>
<dbReference type="SUPFAM" id="SSF55174">
    <property type="entry name" value="Alpha-L RNA-binding motif"/>
    <property type="match status" value="1"/>
</dbReference>
<comment type="catalytic activity">
    <reaction evidence="5">
        <text>uridine(2604) in 23S rRNA = pseudouridine(2604) in 23S rRNA</text>
        <dbReference type="Rhea" id="RHEA:38875"/>
        <dbReference type="Rhea" id="RHEA-COMP:10093"/>
        <dbReference type="Rhea" id="RHEA-COMP:10094"/>
        <dbReference type="ChEBI" id="CHEBI:65314"/>
        <dbReference type="ChEBI" id="CHEBI:65315"/>
        <dbReference type="EC" id="5.4.99.21"/>
    </reaction>
</comment>